<name>A0A0F9HD13_9ZZZZ</name>
<evidence type="ECO:0000313" key="1">
    <source>
        <dbReference type="EMBL" id="KKL79565.1"/>
    </source>
</evidence>
<dbReference type="EMBL" id="LAZR01023132">
    <property type="protein sequence ID" value="KKL79565.1"/>
    <property type="molecule type" value="Genomic_DNA"/>
</dbReference>
<organism evidence="1">
    <name type="scientific">marine sediment metagenome</name>
    <dbReference type="NCBI Taxonomy" id="412755"/>
    <lineage>
        <taxon>unclassified sequences</taxon>
        <taxon>metagenomes</taxon>
        <taxon>ecological metagenomes</taxon>
    </lineage>
</organism>
<comment type="caution">
    <text evidence="1">The sequence shown here is derived from an EMBL/GenBank/DDBJ whole genome shotgun (WGS) entry which is preliminary data.</text>
</comment>
<sequence>MDLTLSFQEYFLRYNKNLITIQDFSEYLSVFQKIIYILAEEQGFEKNDQDFRFLIKKIKLGSLECVIESFSNSKDINEENPVENVINDFKGISELIDKPGQKETFFELKEKVKIPENRISLYNYFDRIIPKENLAFQIFTKEKRISIIVEATFTRLSISRKEIIAIIKSAVINTAITGVLNLRFTLEKKAGRRLSFDMASGFREAAIRPAFAVVMNESMAA</sequence>
<accession>A0A0F9HD13</accession>
<reference evidence="1" key="1">
    <citation type="journal article" date="2015" name="Nature">
        <title>Complex archaea that bridge the gap between prokaryotes and eukaryotes.</title>
        <authorList>
            <person name="Spang A."/>
            <person name="Saw J.H."/>
            <person name="Jorgensen S.L."/>
            <person name="Zaremba-Niedzwiedzka K."/>
            <person name="Martijn J."/>
            <person name="Lind A.E."/>
            <person name="van Eijk R."/>
            <person name="Schleper C."/>
            <person name="Guy L."/>
            <person name="Ettema T.J."/>
        </authorList>
    </citation>
    <scope>NUCLEOTIDE SEQUENCE</scope>
</reference>
<protein>
    <submittedName>
        <fullName evidence="1">Uncharacterized protein</fullName>
    </submittedName>
</protein>
<feature type="non-terminal residue" evidence="1">
    <location>
        <position position="221"/>
    </location>
</feature>
<proteinExistence type="predicted"/>
<gene>
    <name evidence="1" type="ORF">LCGC14_2013500</name>
</gene>
<dbReference type="AlphaFoldDB" id="A0A0F9HD13"/>